<feature type="compositionally biased region" description="Basic and acidic residues" evidence="1">
    <location>
        <begin position="686"/>
        <end position="699"/>
    </location>
</feature>
<feature type="compositionally biased region" description="Basic and acidic residues" evidence="1">
    <location>
        <begin position="483"/>
        <end position="493"/>
    </location>
</feature>
<accession>A0AAW1B5P3</accession>
<dbReference type="EMBL" id="JAOTOJ010000008">
    <property type="protein sequence ID" value="KAK9397414.1"/>
    <property type="molecule type" value="Genomic_DNA"/>
</dbReference>
<evidence type="ECO:0000313" key="3">
    <source>
        <dbReference type="Proteomes" id="UP001474421"/>
    </source>
</evidence>
<dbReference type="AlphaFoldDB" id="A0AAW1B5P3"/>
<feature type="region of interest" description="Disordered" evidence="1">
    <location>
        <begin position="391"/>
        <end position="493"/>
    </location>
</feature>
<evidence type="ECO:0000256" key="1">
    <source>
        <dbReference type="SAM" id="MobiDB-lite"/>
    </source>
</evidence>
<name>A0AAW1B5P3_CROAD</name>
<comment type="caution">
    <text evidence="2">The sequence shown here is derived from an EMBL/GenBank/DDBJ whole genome shotgun (WGS) entry which is preliminary data.</text>
</comment>
<feature type="region of interest" description="Disordered" evidence="1">
    <location>
        <begin position="554"/>
        <end position="653"/>
    </location>
</feature>
<protein>
    <submittedName>
        <fullName evidence="2">Battenin</fullName>
    </submittedName>
</protein>
<keyword evidence="3" id="KW-1185">Reference proteome</keyword>
<proteinExistence type="predicted"/>
<evidence type="ECO:0000313" key="2">
    <source>
        <dbReference type="EMBL" id="KAK9397414.1"/>
    </source>
</evidence>
<feature type="region of interest" description="Disordered" evidence="1">
    <location>
        <begin position="165"/>
        <end position="200"/>
    </location>
</feature>
<reference evidence="2 3" key="1">
    <citation type="journal article" date="2024" name="Proc. Natl. Acad. Sci. U.S.A.">
        <title>The genetic regulatory architecture and epigenomic basis for age-related changes in rattlesnake venom.</title>
        <authorList>
            <person name="Hogan M.P."/>
            <person name="Holding M.L."/>
            <person name="Nystrom G.S."/>
            <person name="Colston T.J."/>
            <person name="Bartlett D.A."/>
            <person name="Mason A.J."/>
            <person name="Ellsworth S.A."/>
            <person name="Rautsaw R.M."/>
            <person name="Lawrence K.C."/>
            <person name="Strickland J.L."/>
            <person name="He B."/>
            <person name="Fraser P."/>
            <person name="Margres M.J."/>
            <person name="Gilbert D.M."/>
            <person name="Gibbs H.L."/>
            <person name="Parkinson C.L."/>
            <person name="Rokyta D.R."/>
        </authorList>
    </citation>
    <scope>NUCLEOTIDE SEQUENCE [LARGE SCALE GENOMIC DNA]</scope>
    <source>
        <strain evidence="2">DRR0105</strain>
    </source>
</reference>
<sequence length="790" mass="89710">MQIWEQKIGEIETKVVGTATLRQILLPGFIPLPPATQRPQLGFAVKGEAESAHRGTRESRLRTADFVSSFTTYLFGNETHPGAEEPRSGREMKNLRSHLDSEVETTYSGDVSPREHLKVTEGPFTAEITLLSQEIQGTPETAVTVDQAMESFLRSSKFPNRCEGQEESEQKFSGLSDTPKIGSTTSMTDSIQQTHKESPTMTGRLYQRKSEESTLMEAAPEDMIKELADSVCSQYWKPDELLAERRELGQLEEAENTGMSQEAEQDRTVLAEGIKQGASNWPAFVEQKRGPEGAEWTREIVQDSLEERVEIMGNQQLEVEKDQEEGKVGEEEQGEISTAVLNQAENKVFEEEGMAGKSQLWDEEAEKITEDQEKELEKMLWNEGIQQKLLGLTQDKDEKQKGQEEATWTRGTQQDRLEEMVKMARDQGLNVEKDQEEDIKVDGNKKVKTSVTAETEGDQVKMLEEKGKGERSWSLEEQIGETEEGKERKLDEKEKGLEGATWTDKLKYDALKVTIMKTQHLESGEELEEGIEMDTDHQIMREIAMKKEDVHQPLLDKVEMEASQKKTLEGDEKKRYFHREPKETEVMTEQKREASGLEKEGNCKQGDLPEKGKTEEDLNQEAKESVKNEIHTTGEKLEQQTKEEWWESNQEDQPEILLETCGFSEEILEEAETTAGQSSQLGEITKNLEHPTSLDKDLPGPRTFPYDVTTLDSSAQKERVLLRRKSSIRRSPSLKKPKTSQEAPTQETNIIEDASSLLEVPKRQNPRLSGFGPMHPNMMAELQMRLQKPK</sequence>
<feature type="compositionally biased region" description="Basic and acidic residues" evidence="1">
    <location>
        <begin position="458"/>
        <end position="474"/>
    </location>
</feature>
<feature type="compositionally biased region" description="Basic and acidic residues" evidence="1">
    <location>
        <begin position="413"/>
        <end position="425"/>
    </location>
</feature>
<feature type="compositionally biased region" description="Polar residues" evidence="1">
    <location>
        <begin position="740"/>
        <end position="749"/>
    </location>
</feature>
<feature type="compositionally biased region" description="Polar residues" evidence="1">
    <location>
        <begin position="171"/>
        <end position="193"/>
    </location>
</feature>
<feature type="compositionally biased region" description="Basic and acidic residues" evidence="1">
    <location>
        <begin position="394"/>
        <end position="404"/>
    </location>
</feature>
<feature type="compositionally biased region" description="Basic and acidic residues" evidence="1">
    <location>
        <begin position="554"/>
        <end position="645"/>
    </location>
</feature>
<feature type="compositionally biased region" description="Basic and acidic residues" evidence="1">
    <location>
        <begin position="318"/>
        <end position="330"/>
    </location>
</feature>
<feature type="compositionally biased region" description="Basic residues" evidence="1">
    <location>
        <begin position="722"/>
        <end position="738"/>
    </location>
</feature>
<gene>
    <name evidence="2" type="ORF">NXF25_020775</name>
</gene>
<dbReference type="Proteomes" id="UP001474421">
    <property type="component" value="Unassembled WGS sequence"/>
</dbReference>
<feature type="region of interest" description="Disordered" evidence="1">
    <location>
        <begin position="670"/>
        <end position="749"/>
    </location>
</feature>
<organism evidence="2 3">
    <name type="scientific">Crotalus adamanteus</name>
    <name type="common">Eastern diamondback rattlesnake</name>
    <dbReference type="NCBI Taxonomy" id="8729"/>
    <lineage>
        <taxon>Eukaryota</taxon>
        <taxon>Metazoa</taxon>
        <taxon>Chordata</taxon>
        <taxon>Craniata</taxon>
        <taxon>Vertebrata</taxon>
        <taxon>Euteleostomi</taxon>
        <taxon>Lepidosauria</taxon>
        <taxon>Squamata</taxon>
        <taxon>Bifurcata</taxon>
        <taxon>Unidentata</taxon>
        <taxon>Episquamata</taxon>
        <taxon>Toxicofera</taxon>
        <taxon>Serpentes</taxon>
        <taxon>Colubroidea</taxon>
        <taxon>Viperidae</taxon>
        <taxon>Crotalinae</taxon>
        <taxon>Crotalus</taxon>
    </lineage>
</organism>
<feature type="region of interest" description="Disordered" evidence="1">
    <location>
        <begin position="314"/>
        <end position="338"/>
    </location>
</feature>